<dbReference type="AlphaFoldDB" id="A0A832YZM9"/>
<comment type="subcellular location">
    <subcellularLocation>
        <location evidence="8">Cytoplasm</location>
    </subcellularLocation>
</comment>
<dbReference type="Gene3D" id="3.30.2320.20">
    <property type="entry name" value="Class I aminoacyl-tRNA synthetases (RS)"/>
    <property type="match status" value="1"/>
</dbReference>
<keyword evidence="5 8" id="KW-0067">ATP-binding</keyword>
<keyword evidence="2 8" id="KW-0963">Cytoplasm</keyword>
<dbReference type="Gene3D" id="3.40.50.620">
    <property type="entry name" value="HUPs"/>
    <property type="match status" value="1"/>
</dbReference>
<dbReference type="Gene3D" id="1.10.10.720">
    <property type="entry name" value="leucyl-tRNA synthetase"/>
    <property type="match status" value="1"/>
</dbReference>
<dbReference type="SUPFAM" id="SSF47323">
    <property type="entry name" value="Anticodon-binding domain of a subclass of class I aminoacyl-tRNA synthetases"/>
    <property type="match status" value="1"/>
</dbReference>
<dbReference type="Pfam" id="PF08264">
    <property type="entry name" value="Anticodon_1"/>
    <property type="match status" value="1"/>
</dbReference>
<dbReference type="SUPFAM" id="SSF50677">
    <property type="entry name" value="ValRS/IleRS/LeuRS editing domain"/>
    <property type="match status" value="1"/>
</dbReference>
<comment type="caution">
    <text evidence="8">Lacks conserved residue(s) required for the propagation of feature annotation.</text>
</comment>
<feature type="binding site" evidence="8">
    <location>
        <position position="653"/>
    </location>
    <ligand>
        <name>ATP</name>
        <dbReference type="ChEBI" id="CHEBI:30616"/>
    </ligand>
</feature>
<sequence length="979" mass="113493">MAEIAKWLIDLAKKWSRKWEEERVFEADADKSKPKFFITAAFMYPNGPCHMGHARTYLIPDILARFKRLEGYNVLFPMGFHYTGTPIIAMSEAIMHRDPKLIRLFSEVYEVPSEDIERMKDPLYLAQYFHRVSKEVMKLFGLSIDWRREFTTIDPEFKSFIHWQFRKLASKGYIERGSHPVGWCPRHGMPVGMHDTKGDIEPEIGEFVAILFRDENGIAYPAATLRPETIFGVTNVWINPQAQYVLIELENGDRWIVGKAAADRIKFQKRFKIVQEFNGSELIGKLVINPITNEKIPILPASFVDPSYATGVVMSVPAHAPYDAIALDDLKRNVGVRDRSIVERVRSIVPRTIIEVPGVKGGTAFEALAKYNIKSQQEREKLDEATKWVYSLELSSGRMVCTLHDMVPNMSDEMRSFVRNYISCKSVAEAREVMKKFLIERGLGELIYELLNKPVYCRCGTEVVVKVLENQWFINYGNSEWKKLAHELLSSLRIVPEEARAQFEATIDWLRRRACARTRGLGVPLPWDSNWVIESLSDSTIYMAFYTVIHKIRKYKIPIDRLSDEFWDYVLLGIGDVEKLAERLGVSVSILREIRDEFEYWYPLDWRVSGKDLIPNHLTFFIFNHAAIFPREKWPKGIIANGWVLIRQEKMSKSAGNIVPLFHVLREFGPDAVRLAIALGAEVHQDFNFDPDKVPEYMSLLRSIYNEVLQLYNQCLAKCGESDSIIDRWFWNAFLNYVYRVLDLVENVKLREAAVIVFYEIRNLIKRYLMLAEIYSCRLLEALKLWLALMHPFVPFITEELWSRTFKEGLLASYRLLLPSRESIDREILLAFRYAELIIESIENIRRAIKREKVNRVVLYVAPRDIQKVMKKVLVYVREGCRFPEILERIAKELAKDKKSIASTLRKLYEIAVNTPDDVKELYAAIETDEYDLLLQAAEYIKKSVGAEIEVYRCDDVAAPNLGGKKHVAQPLRPGIYVE</sequence>
<evidence type="ECO:0000256" key="3">
    <source>
        <dbReference type="ARBA" id="ARBA00022598"/>
    </source>
</evidence>
<dbReference type="Pfam" id="PF00133">
    <property type="entry name" value="tRNA-synt_1"/>
    <property type="match status" value="1"/>
</dbReference>
<dbReference type="InterPro" id="IPR009080">
    <property type="entry name" value="tRNAsynth_Ia_anticodon-bd"/>
</dbReference>
<dbReference type="InterPro" id="IPR013155">
    <property type="entry name" value="M/V/L/I-tRNA-synth_anticd-bd"/>
</dbReference>
<dbReference type="InterPro" id="IPR002300">
    <property type="entry name" value="aa-tRNA-synth_Ia"/>
</dbReference>
<dbReference type="SUPFAM" id="SSF52374">
    <property type="entry name" value="Nucleotidylyl transferase"/>
    <property type="match status" value="1"/>
</dbReference>
<dbReference type="EC" id="6.1.1.4" evidence="8"/>
<dbReference type="NCBIfam" id="NF008957">
    <property type="entry name" value="PRK12300.1"/>
    <property type="match status" value="1"/>
</dbReference>
<gene>
    <name evidence="8 11" type="primary">leuS</name>
    <name evidence="11" type="ORF">EYH02_03765</name>
</gene>
<keyword evidence="3 8" id="KW-0436">Ligase</keyword>
<organism evidence="11 12">
    <name type="scientific">Ignisphaera aggregans</name>
    <dbReference type="NCBI Taxonomy" id="334771"/>
    <lineage>
        <taxon>Archaea</taxon>
        <taxon>Thermoproteota</taxon>
        <taxon>Thermoprotei</taxon>
        <taxon>Desulfurococcales</taxon>
        <taxon>Desulfurococcaceae</taxon>
        <taxon>Ignisphaera</taxon>
    </lineage>
</organism>
<dbReference type="InterPro" id="IPR009008">
    <property type="entry name" value="Val/Leu/Ile-tRNA-synth_edit"/>
</dbReference>
<dbReference type="Gene3D" id="1.10.730.10">
    <property type="entry name" value="Isoleucyl-tRNA Synthetase, Domain 1"/>
    <property type="match status" value="1"/>
</dbReference>
<reference evidence="11" key="1">
    <citation type="journal article" date="2020" name="ISME J.">
        <title>Gammaproteobacteria mediating utilization of methyl-, sulfur- and petroleum organic compounds in deep ocean hydrothermal plumes.</title>
        <authorList>
            <person name="Zhou Z."/>
            <person name="Liu Y."/>
            <person name="Pan J."/>
            <person name="Cron B.R."/>
            <person name="Toner B.M."/>
            <person name="Anantharaman K."/>
            <person name="Breier J.A."/>
            <person name="Dick G.J."/>
            <person name="Li M."/>
        </authorList>
    </citation>
    <scope>NUCLEOTIDE SEQUENCE</scope>
    <source>
        <strain evidence="11">SZUA-1435</strain>
    </source>
</reference>
<evidence type="ECO:0000259" key="9">
    <source>
        <dbReference type="Pfam" id="PF00133"/>
    </source>
</evidence>
<dbReference type="NCBIfam" id="TIGR00395">
    <property type="entry name" value="leuS_arch"/>
    <property type="match status" value="1"/>
</dbReference>
<name>A0A832YZM9_9CREN</name>
<keyword evidence="7 8" id="KW-0030">Aminoacyl-tRNA synthetase</keyword>
<dbReference type="InterPro" id="IPR014729">
    <property type="entry name" value="Rossmann-like_a/b/a_fold"/>
</dbReference>
<dbReference type="GO" id="GO:0005524">
    <property type="term" value="F:ATP binding"/>
    <property type="evidence" value="ECO:0007669"/>
    <property type="project" value="UniProtKB-UniRule"/>
</dbReference>
<comment type="caution">
    <text evidence="11">The sequence shown here is derived from an EMBL/GenBank/DDBJ whole genome shotgun (WGS) entry which is preliminary data.</text>
</comment>
<dbReference type="InterPro" id="IPR020791">
    <property type="entry name" value="Leu-tRNA-lgase_arc"/>
</dbReference>
<dbReference type="HAMAP" id="MF_00049_A">
    <property type="entry name" value="Leu_tRNA_synth_A"/>
    <property type="match status" value="1"/>
</dbReference>
<evidence type="ECO:0000256" key="7">
    <source>
        <dbReference type="ARBA" id="ARBA00023146"/>
    </source>
</evidence>
<evidence type="ECO:0000256" key="5">
    <source>
        <dbReference type="ARBA" id="ARBA00022840"/>
    </source>
</evidence>
<keyword evidence="4 8" id="KW-0547">Nucleotide-binding</keyword>
<dbReference type="GO" id="GO:0002161">
    <property type="term" value="F:aminoacyl-tRNA deacylase activity"/>
    <property type="evidence" value="ECO:0007669"/>
    <property type="project" value="InterPro"/>
</dbReference>
<dbReference type="Proteomes" id="UP000605805">
    <property type="component" value="Unassembled WGS sequence"/>
</dbReference>
<evidence type="ECO:0000256" key="8">
    <source>
        <dbReference type="HAMAP-Rule" id="MF_00049"/>
    </source>
</evidence>
<evidence type="ECO:0000256" key="4">
    <source>
        <dbReference type="ARBA" id="ARBA00022741"/>
    </source>
</evidence>
<comment type="catalytic activity">
    <reaction evidence="8">
        <text>tRNA(Leu) + L-leucine + ATP = L-leucyl-tRNA(Leu) + AMP + diphosphate</text>
        <dbReference type="Rhea" id="RHEA:11688"/>
        <dbReference type="Rhea" id="RHEA-COMP:9613"/>
        <dbReference type="Rhea" id="RHEA-COMP:9622"/>
        <dbReference type="ChEBI" id="CHEBI:30616"/>
        <dbReference type="ChEBI" id="CHEBI:33019"/>
        <dbReference type="ChEBI" id="CHEBI:57427"/>
        <dbReference type="ChEBI" id="CHEBI:78442"/>
        <dbReference type="ChEBI" id="CHEBI:78494"/>
        <dbReference type="ChEBI" id="CHEBI:456215"/>
        <dbReference type="EC" id="6.1.1.4"/>
    </reaction>
</comment>
<proteinExistence type="inferred from homology"/>
<dbReference type="GO" id="GO:0004823">
    <property type="term" value="F:leucine-tRNA ligase activity"/>
    <property type="evidence" value="ECO:0007669"/>
    <property type="project" value="UniProtKB-UniRule"/>
</dbReference>
<dbReference type="InterPro" id="IPR004493">
    <property type="entry name" value="Leu-tRNA-synth_Ia_arc/euk"/>
</dbReference>
<evidence type="ECO:0000313" key="12">
    <source>
        <dbReference type="Proteomes" id="UP000605805"/>
    </source>
</evidence>
<evidence type="ECO:0000256" key="1">
    <source>
        <dbReference type="ARBA" id="ARBA00005594"/>
    </source>
</evidence>
<dbReference type="Gene3D" id="3.90.740.10">
    <property type="entry name" value="Valyl/Leucyl/Isoleucyl-tRNA synthetase, editing domain"/>
    <property type="match status" value="1"/>
</dbReference>
<feature type="domain" description="Aminoacyl-tRNA synthetase class Ia" evidence="9">
    <location>
        <begin position="15"/>
        <end position="690"/>
    </location>
</feature>
<dbReference type="GO" id="GO:0006429">
    <property type="term" value="P:leucyl-tRNA aminoacylation"/>
    <property type="evidence" value="ECO:0007669"/>
    <property type="project" value="UniProtKB-UniRule"/>
</dbReference>
<evidence type="ECO:0000256" key="2">
    <source>
        <dbReference type="ARBA" id="ARBA00022490"/>
    </source>
</evidence>
<evidence type="ECO:0000256" key="6">
    <source>
        <dbReference type="ARBA" id="ARBA00022917"/>
    </source>
</evidence>
<dbReference type="EMBL" id="DQTV01000071">
    <property type="protein sequence ID" value="HIP57171.1"/>
    <property type="molecule type" value="Genomic_DNA"/>
</dbReference>
<evidence type="ECO:0000313" key="11">
    <source>
        <dbReference type="EMBL" id="HIP57171.1"/>
    </source>
</evidence>
<dbReference type="PANTHER" id="PTHR45794:SF1">
    <property type="entry name" value="LEUCINE--TRNA LIGASE, CYTOPLASMIC"/>
    <property type="match status" value="1"/>
</dbReference>
<feature type="domain" description="Methionyl/Valyl/Leucyl/Isoleucyl-tRNA synthetase anticodon-binding" evidence="10">
    <location>
        <begin position="727"/>
        <end position="851"/>
    </location>
</feature>
<comment type="similarity">
    <text evidence="1 8">Belongs to the class-I aminoacyl-tRNA synthetase family.</text>
</comment>
<evidence type="ECO:0000259" key="10">
    <source>
        <dbReference type="Pfam" id="PF08264"/>
    </source>
</evidence>
<dbReference type="PANTHER" id="PTHR45794">
    <property type="entry name" value="LEUCYL-TRNA SYNTHETASE"/>
    <property type="match status" value="1"/>
</dbReference>
<dbReference type="GO" id="GO:0005737">
    <property type="term" value="C:cytoplasm"/>
    <property type="evidence" value="ECO:0007669"/>
    <property type="project" value="UniProtKB-SubCell"/>
</dbReference>
<accession>A0A832YZM9</accession>
<feature type="short sequence motif" description="'KMSKS' region" evidence="8">
    <location>
        <begin position="650"/>
        <end position="654"/>
    </location>
</feature>
<protein>
    <recommendedName>
        <fullName evidence="8">Leucine--tRNA ligase</fullName>
        <ecNumber evidence="8">6.1.1.4</ecNumber>
    </recommendedName>
    <alternativeName>
        <fullName evidence="8">Leucyl-tRNA synthetase</fullName>
        <shortName evidence="8">LeuRS</shortName>
    </alternativeName>
</protein>
<dbReference type="CDD" id="cd00812">
    <property type="entry name" value="LeuRS_core"/>
    <property type="match status" value="1"/>
</dbReference>
<keyword evidence="6 8" id="KW-0648">Protein biosynthesis</keyword>